<organism evidence="2 3">
    <name type="scientific">Candidatus Woesebacteria bacterium GW2011_GWA1_39_8</name>
    <dbReference type="NCBI Taxonomy" id="1618552"/>
    <lineage>
        <taxon>Bacteria</taxon>
        <taxon>Candidatus Woeseibacteriota</taxon>
    </lineage>
</organism>
<gene>
    <name evidence="2" type="ORF">UT61_C0067G0004</name>
</gene>
<dbReference type="AlphaFoldDB" id="A0A0G0PIM9"/>
<comment type="caution">
    <text evidence="2">The sequence shown here is derived from an EMBL/GenBank/DDBJ whole genome shotgun (WGS) entry which is preliminary data.</text>
</comment>
<dbReference type="EMBL" id="LBXL01000067">
    <property type="protein sequence ID" value="KKR27758.1"/>
    <property type="molecule type" value="Genomic_DNA"/>
</dbReference>
<protein>
    <submittedName>
        <fullName evidence="2">Uncharacterized protein</fullName>
    </submittedName>
</protein>
<evidence type="ECO:0000313" key="2">
    <source>
        <dbReference type="EMBL" id="KKR27758.1"/>
    </source>
</evidence>
<name>A0A0G0PIM9_9BACT</name>
<proteinExistence type="predicted"/>
<feature type="transmembrane region" description="Helical" evidence="1">
    <location>
        <begin position="99"/>
        <end position="120"/>
    </location>
</feature>
<feature type="transmembrane region" description="Helical" evidence="1">
    <location>
        <begin position="75"/>
        <end position="93"/>
    </location>
</feature>
<sequence>MKRYQKFLVFWIVNAALLYLANMLMPRSVALGNSIFKPYQAVVFSAFIWDFVLWYTEPVLKDMELATKSPMAMMVNYLAINFATLWFIARFSFITGIGIGSFVQVLVLAIVGNFVQYAAWQYMDKKK</sequence>
<evidence type="ECO:0000256" key="1">
    <source>
        <dbReference type="SAM" id="Phobius"/>
    </source>
</evidence>
<feature type="transmembrane region" description="Helical" evidence="1">
    <location>
        <begin position="37"/>
        <end position="55"/>
    </location>
</feature>
<feature type="transmembrane region" description="Helical" evidence="1">
    <location>
        <begin position="7"/>
        <end position="25"/>
    </location>
</feature>
<dbReference type="Proteomes" id="UP000034793">
    <property type="component" value="Unassembled WGS sequence"/>
</dbReference>
<keyword evidence="1" id="KW-1133">Transmembrane helix</keyword>
<keyword evidence="1" id="KW-0472">Membrane</keyword>
<reference evidence="2 3" key="1">
    <citation type="journal article" date="2015" name="Nature">
        <title>rRNA introns, odd ribosomes, and small enigmatic genomes across a large radiation of phyla.</title>
        <authorList>
            <person name="Brown C.T."/>
            <person name="Hug L.A."/>
            <person name="Thomas B.C."/>
            <person name="Sharon I."/>
            <person name="Castelle C.J."/>
            <person name="Singh A."/>
            <person name="Wilkins M.J."/>
            <person name="Williams K.H."/>
            <person name="Banfield J.F."/>
        </authorList>
    </citation>
    <scope>NUCLEOTIDE SEQUENCE [LARGE SCALE GENOMIC DNA]</scope>
</reference>
<evidence type="ECO:0000313" key="3">
    <source>
        <dbReference type="Proteomes" id="UP000034793"/>
    </source>
</evidence>
<accession>A0A0G0PIM9</accession>
<keyword evidence="1" id="KW-0812">Transmembrane</keyword>